<dbReference type="GO" id="GO:0006313">
    <property type="term" value="P:DNA transposition"/>
    <property type="evidence" value="ECO:0007669"/>
    <property type="project" value="InterPro"/>
</dbReference>
<dbReference type="InterPro" id="IPR003346">
    <property type="entry name" value="Transposase_20"/>
</dbReference>
<dbReference type="PANTHER" id="PTHR33055:SF3">
    <property type="entry name" value="PUTATIVE TRANSPOSASE FOR IS117-RELATED"/>
    <property type="match status" value="1"/>
</dbReference>
<dbReference type="EMBL" id="LCYA01000083">
    <property type="protein sequence ID" value="KWV87020.1"/>
    <property type="molecule type" value="Genomic_DNA"/>
</dbReference>
<dbReference type="PANTHER" id="PTHR33055">
    <property type="entry name" value="TRANSPOSASE FOR INSERTION SEQUENCE ELEMENT IS1111A"/>
    <property type="match status" value="1"/>
</dbReference>
<dbReference type="GO" id="GO:0003677">
    <property type="term" value="F:DNA binding"/>
    <property type="evidence" value="ECO:0007669"/>
    <property type="project" value="InterPro"/>
</dbReference>
<comment type="caution">
    <text evidence="2">The sequence shown here is derived from an EMBL/GenBank/DDBJ whole genome shotgun (WGS) entry which is preliminary data.</text>
</comment>
<gene>
    <name evidence="2" type="ORF">PFLmoz3_03485</name>
</gene>
<dbReference type="PATRIC" id="fig|294.194.peg.3865"/>
<dbReference type="Proteomes" id="UP000061348">
    <property type="component" value="Unassembled WGS sequence"/>
</dbReference>
<sequence length="226" mass="24432">MLAGPAEAEVVNYSRGFAKRAGPSVVASGRCVGRTDTLRRRAALVKMRVALNQSWAGEPLLKASSKSISACLDRHEALIEKRILAAVTEAGVLHQVRRCQAVEGIGFLTAVALTMAFQRGEFESADAYIAFLGMDLRVSDSGQMNGRRSLSKKGDSEIRRLLHNAASAGIRSEAWKPLYEGYLARGLKTTQALVIIARKLARIAFSLMKNQSEYQSKAGLGASPQP</sequence>
<dbReference type="AlphaFoldDB" id="A0A109LG05"/>
<reference evidence="2 3" key="1">
    <citation type="submission" date="2015-05" db="EMBL/GenBank/DDBJ databases">
        <title>A genomic and transcriptomic approach to investigate the blue pigment phenotype in Pseudomonas fluorescens.</title>
        <authorList>
            <person name="Andreani N.A."/>
            <person name="Cardazzo B."/>
        </authorList>
    </citation>
    <scope>NUCLEOTIDE SEQUENCE [LARGE SCALE GENOMIC DNA]</scope>
    <source>
        <strain evidence="2 3">Ps_22</strain>
    </source>
</reference>
<dbReference type="InterPro" id="IPR047650">
    <property type="entry name" value="Transpos_IS110"/>
</dbReference>
<dbReference type="Pfam" id="PF02371">
    <property type="entry name" value="Transposase_20"/>
    <property type="match status" value="1"/>
</dbReference>
<dbReference type="GO" id="GO:0004803">
    <property type="term" value="F:transposase activity"/>
    <property type="evidence" value="ECO:0007669"/>
    <property type="project" value="InterPro"/>
</dbReference>
<feature type="domain" description="Transposase IS116/IS110/IS902 C-terminal" evidence="1">
    <location>
        <begin position="100"/>
        <end position="174"/>
    </location>
</feature>
<evidence type="ECO:0000313" key="2">
    <source>
        <dbReference type="EMBL" id="KWV87020.1"/>
    </source>
</evidence>
<protein>
    <submittedName>
        <fullName evidence="2">Transposase IS116/IS110/IS902 family protein</fullName>
    </submittedName>
</protein>
<evidence type="ECO:0000259" key="1">
    <source>
        <dbReference type="Pfam" id="PF02371"/>
    </source>
</evidence>
<accession>A0A109LG05</accession>
<evidence type="ECO:0000313" key="3">
    <source>
        <dbReference type="Proteomes" id="UP000061348"/>
    </source>
</evidence>
<proteinExistence type="predicted"/>
<organism evidence="2 3">
    <name type="scientific">Pseudomonas fluorescens</name>
    <dbReference type="NCBI Taxonomy" id="294"/>
    <lineage>
        <taxon>Bacteria</taxon>
        <taxon>Pseudomonadati</taxon>
        <taxon>Pseudomonadota</taxon>
        <taxon>Gammaproteobacteria</taxon>
        <taxon>Pseudomonadales</taxon>
        <taxon>Pseudomonadaceae</taxon>
        <taxon>Pseudomonas</taxon>
    </lineage>
</organism>
<name>A0A109LG05_PSEFL</name>